<comment type="caution">
    <text evidence="6">The sequence shown here is derived from an EMBL/GenBank/DDBJ whole genome shotgun (WGS) entry which is preliminary data.</text>
</comment>
<dbReference type="PANTHER" id="PTHR30055:SF234">
    <property type="entry name" value="HTH-TYPE TRANSCRIPTIONAL REGULATOR BETI"/>
    <property type="match status" value="1"/>
</dbReference>
<accession>A0A4V2PIX8</accession>
<dbReference type="GO" id="GO:0003700">
    <property type="term" value="F:DNA-binding transcription factor activity"/>
    <property type="evidence" value="ECO:0007669"/>
    <property type="project" value="TreeGrafter"/>
</dbReference>
<dbReference type="EMBL" id="SMFZ01000001">
    <property type="protein sequence ID" value="TCK26306.1"/>
    <property type="molecule type" value="Genomic_DNA"/>
</dbReference>
<dbReference type="PANTHER" id="PTHR30055">
    <property type="entry name" value="HTH-TYPE TRANSCRIPTIONAL REGULATOR RUTR"/>
    <property type="match status" value="1"/>
</dbReference>
<evidence type="ECO:0000256" key="4">
    <source>
        <dbReference type="PROSITE-ProRule" id="PRU00335"/>
    </source>
</evidence>
<reference evidence="6 7" key="1">
    <citation type="submission" date="2019-03" db="EMBL/GenBank/DDBJ databases">
        <title>Sequencing the genomes of 1000 actinobacteria strains.</title>
        <authorList>
            <person name="Klenk H.-P."/>
        </authorList>
    </citation>
    <scope>NUCLEOTIDE SEQUENCE [LARGE SCALE GENOMIC DNA]</scope>
    <source>
        <strain evidence="6 7">DSM 44969</strain>
    </source>
</reference>
<organism evidence="6 7">
    <name type="scientific">Pseudonocardia endophytica</name>
    <dbReference type="NCBI Taxonomy" id="401976"/>
    <lineage>
        <taxon>Bacteria</taxon>
        <taxon>Bacillati</taxon>
        <taxon>Actinomycetota</taxon>
        <taxon>Actinomycetes</taxon>
        <taxon>Pseudonocardiales</taxon>
        <taxon>Pseudonocardiaceae</taxon>
        <taxon>Pseudonocardia</taxon>
    </lineage>
</organism>
<protein>
    <submittedName>
        <fullName evidence="6">TetR family transcriptional regulator</fullName>
    </submittedName>
</protein>
<feature type="domain" description="HTH tetR-type" evidence="5">
    <location>
        <begin position="15"/>
        <end position="75"/>
    </location>
</feature>
<dbReference type="Proteomes" id="UP000295560">
    <property type="component" value="Unassembled WGS sequence"/>
</dbReference>
<dbReference type="PROSITE" id="PS50977">
    <property type="entry name" value="HTH_TETR_2"/>
    <property type="match status" value="1"/>
</dbReference>
<evidence type="ECO:0000256" key="1">
    <source>
        <dbReference type="ARBA" id="ARBA00023015"/>
    </source>
</evidence>
<evidence type="ECO:0000259" key="5">
    <source>
        <dbReference type="PROSITE" id="PS50977"/>
    </source>
</evidence>
<gene>
    <name evidence="6" type="ORF">EV378_2136</name>
</gene>
<dbReference type="Gene3D" id="1.10.10.60">
    <property type="entry name" value="Homeodomain-like"/>
    <property type="match status" value="1"/>
</dbReference>
<dbReference type="InterPro" id="IPR041490">
    <property type="entry name" value="KstR2_TetR_C"/>
</dbReference>
<dbReference type="SUPFAM" id="SSF48498">
    <property type="entry name" value="Tetracyclin repressor-like, C-terminal domain"/>
    <property type="match status" value="1"/>
</dbReference>
<dbReference type="AlphaFoldDB" id="A0A4V2PIX8"/>
<dbReference type="Pfam" id="PF00440">
    <property type="entry name" value="TetR_N"/>
    <property type="match status" value="1"/>
</dbReference>
<dbReference type="InterPro" id="IPR050109">
    <property type="entry name" value="HTH-type_TetR-like_transc_reg"/>
</dbReference>
<evidence type="ECO:0000313" key="6">
    <source>
        <dbReference type="EMBL" id="TCK26306.1"/>
    </source>
</evidence>
<keyword evidence="1" id="KW-0805">Transcription regulation</keyword>
<evidence type="ECO:0000313" key="7">
    <source>
        <dbReference type="Proteomes" id="UP000295560"/>
    </source>
</evidence>
<dbReference type="SUPFAM" id="SSF46689">
    <property type="entry name" value="Homeodomain-like"/>
    <property type="match status" value="1"/>
</dbReference>
<sequence length="209" mass="21910">MRTMSAAQPGPTKGDRTRRRLLDAAAAHLARHGQAGVSLSGIAAEAGLKTGSVYFHFGSKDELIATVLEEGLRESLRHLDTALTPLSGADPGTRLWAAVRAHLDALVELSEYAAVVLTMAEPESGVALAAYRSLKQHYGGQWTELVDDAQQAGVIATGVEPRLVRDLLFGAMNAVADGSGRPGRSAEDCTAAIRALLAGPTPHPDRGDP</sequence>
<evidence type="ECO:0000256" key="3">
    <source>
        <dbReference type="ARBA" id="ARBA00023163"/>
    </source>
</evidence>
<keyword evidence="7" id="KW-1185">Reference proteome</keyword>
<feature type="DNA-binding region" description="H-T-H motif" evidence="4">
    <location>
        <begin position="38"/>
        <end position="57"/>
    </location>
</feature>
<keyword evidence="2 4" id="KW-0238">DNA-binding</keyword>
<dbReference type="OrthoDB" id="3237195at2"/>
<dbReference type="InterPro" id="IPR036271">
    <property type="entry name" value="Tet_transcr_reg_TetR-rel_C_sf"/>
</dbReference>
<dbReference type="GO" id="GO:0000976">
    <property type="term" value="F:transcription cis-regulatory region binding"/>
    <property type="evidence" value="ECO:0007669"/>
    <property type="project" value="TreeGrafter"/>
</dbReference>
<dbReference type="InterPro" id="IPR009057">
    <property type="entry name" value="Homeodomain-like_sf"/>
</dbReference>
<dbReference type="PRINTS" id="PR00455">
    <property type="entry name" value="HTHTETR"/>
</dbReference>
<dbReference type="Gene3D" id="1.10.357.10">
    <property type="entry name" value="Tetracycline Repressor, domain 2"/>
    <property type="match status" value="1"/>
</dbReference>
<proteinExistence type="predicted"/>
<dbReference type="Pfam" id="PF17932">
    <property type="entry name" value="TetR_C_24"/>
    <property type="match status" value="1"/>
</dbReference>
<evidence type="ECO:0000256" key="2">
    <source>
        <dbReference type="ARBA" id="ARBA00023125"/>
    </source>
</evidence>
<name>A0A4V2PIX8_PSEEN</name>
<dbReference type="InterPro" id="IPR001647">
    <property type="entry name" value="HTH_TetR"/>
</dbReference>
<keyword evidence="3" id="KW-0804">Transcription</keyword>